<dbReference type="InterPro" id="IPR035992">
    <property type="entry name" value="Ricin_B-like_lectins"/>
</dbReference>
<dbReference type="SUPFAM" id="SSF50370">
    <property type="entry name" value="Ricin B-like lectins"/>
    <property type="match status" value="2"/>
</dbReference>
<feature type="domain" description="SLH" evidence="2">
    <location>
        <begin position="2187"/>
        <end position="2250"/>
    </location>
</feature>
<dbReference type="InterPro" id="IPR001119">
    <property type="entry name" value="SLH_dom"/>
</dbReference>
<dbReference type="SUPFAM" id="SSF49785">
    <property type="entry name" value="Galactose-binding domain-like"/>
    <property type="match status" value="1"/>
</dbReference>
<dbReference type="InterPro" id="IPR012334">
    <property type="entry name" value="Pectin_lyas_fold"/>
</dbReference>
<dbReference type="PROSITE" id="PS51272">
    <property type="entry name" value="SLH"/>
    <property type="match status" value="3"/>
</dbReference>
<evidence type="ECO:0000259" key="2">
    <source>
        <dbReference type="PROSITE" id="PS51272"/>
    </source>
</evidence>
<name>A0ABX1YGC6_9BACL</name>
<dbReference type="CDD" id="cd23432">
    <property type="entry name" value="beta-trefoil_Ricin_EndoBetaGal-like"/>
    <property type="match status" value="7"/>
</dbReference>
<dbReference type="InterPro" id="IPR051465">
    <property type="entry name" value="Cell_Envelope_Struct_Comp"/>
</dbReference>
<dbReference type="InterPro" id="IPR006626">
    <property type="entry name" value="PbH1"/>
</dbReference>
<dbReference type="InterPro" id="IPR055149">
    <property type="entry name" value="Agl_cat_D2"/>
</dbReference>
<sequence>MEKKSILVRGGALMKRFRSVIAGLLALLLIFPNLGLPGAGNSVYADGLGGTGAVQIPAGTVLIKNKWKSNFLYETSEGVVRYGMTNPVDTSSHWNVVTEGGSSRIQNVKTGHFITLEGNAGKEDSLKAAAAPGGGSTADQWLIDTSNRAGYMVIRSATAPESKLVIHEENQLGYAQASADINITFESPQWAFVSLNAAPVRIESVMRPGNVMFENEGKVQHGAQPLSNESAQWFLEPGTDSGTLLIRNRATGHYIKQNEEHWYGVFSAEIDPAKANLSEWVQEPAPGTSGEGLVTFRNQGLTDEGNALWLNPQYDGDSDVRSNNWPGWGGNPSAQWRIVTVSELQPVRIATYTDAQVATDFLYEAAGGKLQHGIIAPDAADESQYLWYAEDYDGHKRIRNAATGHYLNYADGAAAAVTMNSSLPSDQWDFNESDDYDDYQTIENVGTPGNYLSLLGGGHAGAGSDASSLSAQWQLLDPVVPTDGSLHYYRIQNTWQSFYWYESSDGVLKYGNMQEDGSDQWLIEKYNGRKLFQNKKTGHYMNVAQMPDGHISVAPLGSKDNVDPAYIWTGRNTGDSTYVIASVLDKEPNQRPLKYISLQNLTKYAEYGVINPDWGSPKWKFVLVTEKRHDLFRFKLDGVNGVDQYFKDDAVPAPVLKVTLPVNDATVTTDVYDPQDQAGGDLEDIAEKAAKEEEALLAPDAGDTATAGAGGGAADPTVGQATYGELIPGDDSFVWQLIDIPGSNGAVKLKNRGTGRYISLESLAPVIEQEEPAGPVRTEQTVYDVWASIRWIVDIQETGRTTFKSAWAGHYLYGAADDNGYPVIRISKAADAAVRDSAQFTAEPVYEPVPPLPVAPVRFKNAGTGDYLYENEHGVVLYGQPASDNGYSHWSIVTDAGQQYIVNRATGHYITLNSDYSFLESTGGDPADTGASAWDVSLAADAKHYTIRSLYGEYNDEYINLQNKTGYAERALLLDTEASLQWTLEAAPQEFNMPEGEAGNTDTATPVQNDTNIITIAPQGMDGTIVAEKDGKLVYADASGGPAQAQWLVQDFNGRNRVMNVQTGHYLARDQEGAVVLVDSGDKEDSQWSIQDKLGYRLLLSADKQSALIYGDAGVQLGAVGAQDALWSFVPIPQDAVYAGQEAFHGDGVLRFAVNADVAGEYDVVLRYRNASAAAAELETWVNGLKQGVVSLAARASASVWQTAELTLDLRTGINTVSFSGAEASLSGITIDSLTVKDSINKTYRGATLPYISYEAEDAVTNGTQVTPSRKYRSLASEASGREAVILKNTGEYVEFTLAKPANSIVLRYSIPDSPDGTGAEETLSLFVNGERRVLNLTSKYAWEYGSYPWSNDPRQGSGHRFYDEIHALIGEAPAGAVIRLEKSADDHAASYVIDLADMEQVAPALAQPEGFLSVTDFGAIAGDDGDDTAAFKAALAAAGAQDAGVWFPEGSFNVGSGLLDLDDAEIRGAGMWYTTLNGAKFFGHGGKTGVYDLLIEGGINVRDDEAVTNAFHGAFGQGSVIQNVWIEHTKAGLWLTQPKGEKARTNGLYMAGLRIRNLMADGINFAVGTGNSMMEQSDIRYPGDDGIAMWSFTDAGLNDVNGSERTPSFNNTARFNNVSLPWLADNIVVFGGKDNKIQDNIVKDTVTNGAGIAVSTRFSAEPFQGTTIVERNTLLRTGSYDSGYGVNLGAIWLYTGENNINSNVLIRNNIALDSTYSGLIVHGNLNMDGITLTDNVIDGAGTNGVEITKEMRGSLLADNLIIRGERMNLVANTSSTFTVLEKNQGIASSVKPFSIKLGDGQTGPVVLQEGTSSKLQVLDQKGTDITAQAVISIAGSSLATVEEGKLRAVAKGNTTFTVSALGSTRVYDLVISAADPVDPVDPVDPGTPSPSPTAAASPTPSTTAAPSPTASPSPNANPNPQATPAATPAPVIVPAANNDAQLKSVAAGQKIIEVAANAEGTARFSGTALRAAAAASPDAVLVVRSGDASYRLPLALADSVLKAAKLPDGTLEFKLAPQTGAELAGLLAAAGKQNYKVKGTPAGFTLNVTDGKTSVPAGSFGTVHVERTFTINEVMDVKTAVALVYNAKDGTFRYVPAVFESGAGVTRVTVKSSLAGGIMAVAVNPASFGDISAHWAKDEINLLASRLIVNGQSAGVFAPQRTVSRAEFASMLVRSLGLQPDALPAAAATFRDVPASSWYAADAETAVLLGLVQGYADGSFRPDAPVTREQMAVMAARAWKLLHANAAINEAASASALPGPGTFKDVASISAWAKEAVDTLTATGIMNGQSAGYFAPDSNTSRAEAAVILTRLLRAGKLLNE</sequence>
<gene>
    <name evidence="3" type="ORF">GC101_14425</name>
</gene>
<feature type="domain" description="SLH" evidence="2">
    <location>
        <begin position="2261"/>
        <end position="2322"/>
    </location>
</feature>
<dbReference type="InterPro" id="IPR011050">
    <property type="entry name" value="Pectin_lyase_fold/virulence"/>
</dbReference>
<dbReference type="Gene3D" id="2.80.10.50">
    <property type="match status" value="7"/>
</dbReference>
<dbReference type="Pfam" id="PF22815">
    <property type="entry name" value="CatAgl_D1"/>
    <property type="match status" value="1"/>
</dbReference>
<protein>
    <recommendedName>
        <fullName evidence="2">SLH domain-containing protein</fullName>
    </recommendedName>
</protein>
<evidence type="ECO:0000313" key="3">
    <source>
        <dbReference type="EMBL" id="NOU80068.1"/>
    </source>
</evidence>
<dbReference type="PANTHER" id="PTHR43308">
    <property type="entry name" value="OUTER MEMBRANE PROTEIN ALPHA-RELATED"/>
    <property type="match status" value="1"/>
</dbReference>
<dbReference type="Gene3D" id="2.60.120.260">
    <property type="entry name" value="Galactose-binding domain-like"/>
    <property type="match status" value="2"/>
</dbReference>
<accession>A0ABX1YGC6</accession>
<evidence type="ECO:0000313" key="4">
    <source>
        <dbReference type="Proteomes" id="UP000596857"/>
    </source>
</evidence>
<dbReference type="Pfam" id="PF00395">
    <property type="entry name" value="SLH"/>
    <property type="match status" value="3"/>
</dbReference>
<dbReference type="EMBL" id="WHOB01000039">
    <property type="protein sequence ID" value="NOU80068.1"/>
    <property type="molecule type" value="Genomic_DNA"/>
</dbReference>
<comment type="caution">
    <text evidence="3">The sequence shown here is derived from an EMBL/GenBank/DDBJ whole genome shotgun (WGS) entry which is preliminary data.</text>
</comment>
<organism evidence="3 4">
    <name type="scientific">Paenibacillus phytohabitans</name>
    <dbReference type="NCBI Taxonomy" id="2654978"/>
    <lineage>
        <taxon>Bacteria</taxon>
        <taxon>Bacillati</taxon>
        <taxon>Bacillota</taxon>
        <taxon>Bacilli</taxon>
        <taxon>Bacillales</taxon>
        <taxon>Paenibacillaceae</taxon>
        <taxon>Paenibacillus</taxon>
    </lineage>
</organism>
<proteinExistence type="predicted"/>
<reference evidence="3 4" key="1">
    <citation type="submission" date="2019-10" db="EMBL/GenBank/DDBJ databases">
        <title>Description of Paenibacillus terricola sp. nov.</title>
        <authorList>
            <person name="Carlier A."/>
            <person name="Qi S."/>
        </authorList>
    </citation>
    <scope>NUCLEOTIDE SEQUENCE [LARGE SCALE GENOMIC DNA]</scope>
    <source>
        <strain evidence="3 4">LMG 31459</strain>
    </source>
</reference>
<dbReference type="Proteomes" id="UP000596857">
    <property type="component" value="Unassembled WGS sequence"/>
</dbReference>
<dbReference type="CDD" id="cd14490">
    <property type="entry name" value="CBM6-CBM35-CBM36_like_1"/>
    <property type="match status" value="1"/>
</dbReference>
<dbReference type="SMART" id="SM00710">
    <property type="entry name" value="PbH1"/>
    <property type="match status" value="7"/>
</dbReference>
<keyword evidence="4" id="KW-1185">Reference proteome</keyword>
<dbReference type="Pfam" id="PF22816">
    <property type="entry name" value="CatAgl_D2"/>
    <property type="match status" value="1"/>
</dbReference>
<feature type="region of interest" description="Disordered" evidence="1">
    <location>
        <begin position="1879"/>
        <end position="1928"/>
    </location>
</feature>
<feature type="domain" description="SLH" evidence="2">
    <location>
        <begin position="2124"/>
        <end position="2186"/>
    </location>
</feature>
<feature type="compositionally biased region" description="Low complexity" evidence="1">
    <location>
        <begin position="1919"/>
        <end position="1928"/>
    </location>
</feature>
<dbReference type="InterPro" id="IPR008979">
    <property type="entry name" value="Galactose-bd-like_sf"/>
</dbReference>
<dbReference type="Gene3D" id="2.160.20.10">
    <property type="entry name" value="Single-stranded right-handed beta-helix, Pectin lyase-like"/>
    <property type="match status" value="1"/>
</dbReference>
<dbReference type="SUPFAM" id="SSF51126">
    <property type="entry name" value="Pectin lyase-like"/>
    <property type="match status" value="1"/>
</dbReference>
<dbReference type="InterPro" id="IPR033801">
    <property type="entry name" value="CBM6-CBM35-CBM36-like_1"/>
</dbReference>
<evidence type="ECO:0000256" key="1">
    <source>
        <dbReference type="SAM" id="MobiDB-lite"/>
    </source>
</evidence>
<feature type="compositionally biased region" description="Low complexity" evidence="1">
    <location>
        <begin position="1893"/>
        <end position="1909"/>
    </location>
</feature>